<keyword evidence="5" id="KW-0732">Signal</keyword>
<dbReference type="InterPro" id="IPR028082">
    <property type="entry name" value="Peripla_BP_I"/>
</dbReference>
<dbReference type="Gene3D" id="3.40.190.10">
    <property type="entry name" value="Periplasmic binding protein-like II"/>
    <property type="match status" value="2"/>
</dbReference>
<dbReference type="InterPro" id="IPR001828">
    <property type="entry name" value="ANF_lig-bd_rcpt"/>
</dbReference>
<dbReference type="GO" id="GO:0015276">
    <property type="term" value="F:ligand-gated monoatomic ion channel activity"/>
    <property type="evidence" value="ECO:0007669"/>
    <property type="project" value="InterPro"/>
</dbReference>
<evidence type="ECO:0000256" key="15">
    <source>
        <dbReference type="SAM" id="MobiDB-lite"/>
    </source>
</evidence>
<feature type="transmembrane region" description="Helical" evidence="16">
    <location>
        <begin position="560"/>
        <end position="578"/>
    </location>
</feature>
<dbReference type="CDD" id="cd19990">
    <property type="entry name" value="PBP1_GABAb_receptor_plant"/>
    <property type="match status" value="1"/>
</dbReference>
<evidence type="ECO:0000256" key="2">
    <source>
        <dbReference type="ARBA" id="ARBA00008685"/>
    </source>
</evidence>
<evidence type="ECO:0000256" key="7">
    <source>
        <dbReference type="ARBA" id="ARBA00023065"/>
    </source>
</evidence>
<dbReference type="SMART" id="SM00079">
    <property type="entry name" value="PBPe"/>
    <property type="match status" value="1"/>
</dbReference>
<evidence type="ECO:0000256" key="8">
    <source>
        <dbReference type="ARBA" id="ARBA00023136"/>
    </source>
</evidence>
<organism evidence="18 19">
    <name type="scientific">Quercus rubra</name>
    <name type="common">Northern red oak</name>
    <name type="synonym">Quercus borealis</name>
    <dbReference type="NCBI Taxonomy" id="3512"/>
    <lineage>
        <taxon>Eukaryota</taxon>
        <taxon>Viridiplantae</taxon>
        <taxon>Streptophyta</taxon>
        <taxon>Embryophyta</taxon>
        <taxon>Tracheophyta</taxon>
        <taxon>Spermatophyta</taxon>
        <taxon>Magnoliopsida</taxon>
        <taxon>eudicotyledons</taxon>
        <taxon>Gunneridae</taxon>
        <taxon>Pentapetalae</taxon>
        <taxon>rosids</taxon>
        <taxon>fabids</taxon>
        <taxon>Fagales</taxon>
        <taxon>Fagaceae</taxon>
        <taxon>Quercus</taxon>
    </lineage>
</organism>
<keyword evidence="14" id="KW-1015">Disulfide bond</keyword>
<dbReference type="Pfam" id="PF00060">
    <property type="entry name" value="Lig_chan"/>
    <property type="match status" value="1"/>
</dbReference>
<keyword evidence="12 13" id="KW-0407">Ion channel</keyword>
<evidence type="ECO:0000313" key="19">
    <source>
        <dbReference type="Proteomes" id="UP001324115"/>
    </source>
</evidence>
<proteinExistence type="inferred from homology"/>
<dbReference type="Proteomes" id="UP001324115">
    <property type="component" value="Unassembled WGS sequence"/>
</dbReference>
<evidence type="ECO:0000256" key="9">
    <source>
        <dbReference type="ARBA" id="ARBA00023170"/>
    </source>
</evidence>
<dbReference type="PANTHER" id="PTHR18966">
    <property type="entry name" value="IONOTROPIC GLUTAMATE RECEPTOR"/>
    <property type="match status" value="1"/>
</dbReference>
<comment type="function">
    <text evidence="13">Glutamate-gated receptor that probably acts as non-selective cation channel.</text>
</comment>
<dbReference type="AlphaFoldDB" id="A0AAN7FEZ5"/>
<keyword evidence="3 13" id="KW-0813">Transport</keyword>
<keyword evidence="9 13" id="KW-0675">Receptor</keyword>
<evidence type="ECO:0000256" key="11">
    <source>
        <dbReference type="ARBA" id="ARBA00023286"/>
    </source>
</evidence>
<evidence type="ECO:0000256" key="13">
    <source>
        <dbReference type="PIRNR" id="PIRNR037090"/>
    </source>
</evidence>
<gene>
    <name evidence="18" type="ORF">RGQ29_020376</name>
</gene>
<sequence>MLSAMPLKPHTCFQMPSQLIMVSSTVRRSWVLFSVLILFLLIDSYGAEANNNNVTCIGLIIDVNTRIGKEEKIAMEIAAQNYNTSSKTQKLSLYIQDSLRVTSAVEEMIREKRVKVIIGMHTWKEAALVADIGSQALVPVISFAAPAINPPLMQLRWPFLIQMAKNGSEQIKCIANIVHAYNWKNVVVIYEDEAFGGDSGKLALLTEALQHVGSEIEYRLVLPPFSSMSDPGWIVHEELVKLMKTQLRNFTVLESSLEMAIHLFREAKDMGLVRSDSTWIIPNSITSLLDSVNNSVISSMEGAIGIKTHYSEEVTSEYHDFHAQFRKIFRTEYPEEDNSDPSFYALRAYDSIRIVIQAIERMTSNRSSPKMLLDSMLLSNFTGFSGKIHFKAGQLSVTSILSIVHVLGKRYKEIEFWTPDIGFSMIPSIGKPNTLVAPPLKIGVPGRASFGNFVKVDYGVKPNENNYSGFCIQIFLKSRELLGYPLPYKLEACNCTYNDLVHLVHNKTYDAAIGDLTITAERLQYVDFSAPYIESGVAMIAPAKPVGSAFMFTKPFTWDMWLVTSAILIYTVLIVWLLEHQSNPEFSGSWRNQISTALWFTFSSLFFAHREKIYNNFTRLVIVVWLFVVLILSSSYTASLSSMLTVRQLQPKDMEWLKKKNFKVGYSGDSFVKKYLEDVHQLKPNNFVKVSNEDQYPEEFESNKIDAAFLEIPYEKVFLNKYCKGYTGTILSNHRFGGFGFAFQKGSPFARDFSEVILKLTEDGTIMSLEDEWLTPQGECLDDIASNEHGSLSLQSFEVLYLVSFATSTICLLLSLVLLPLSRQQHQDASKANITPGEEGAWKKAISRFRYFYIKNSGRVTTLAVTSDTDEDTSKVNEHPSRLEISSTSDTPEHLQSSPPAEIEMK</sequence>
<evidence type="ECO:0000256" key="1">
    <source>
        <dbReference type="ARBA" id="ARBA00004141"/>
    </source>
</evidence>
<comment type="caution">
    <text evidence="18">The sequence shown here is derived from an EMBL/GenBank/DDBJ whole genome shotgun (WGS) entry which is preliminary data.</text>
</comment>
<evidence type="ECO:0000313" key="18">
    <source>
        <dbReference type="EMBL" id="KAK4589769.1"/>
    </source>
</evidence>
<dbReference type="Pfam" id="PF01094">
    <property type="entry name" value="ANF_receptor"/>
    <property type="match status" value="1"/>
</dbReference>
<dbReference type="GO" id="GO:0016020">
    <property type="term" value="C:membrane"/>
    <property type="evidence" value="ECO:0007669"/>
    <property type="project" value="UniProtKB-SubCell"/>
</dbReference>
<evidence type="ECO:0000259" key="17">
    <source>
        <dbReference type="SMART" id="SM00079"/>
    </source>
</evidence>
<keyword evidence="7 13" id="KW-0406">Ion transport</keyword>
<keyword evidence="6 16" id="KW-1133">Transmembrane helix</keyword>
<dbReference type="InterPro" id="IPR017103">
    <property type="entry name" value="Iontropic_Glu_rcpt_pln"/>
</dbReference>
<evidence type="ECO:0000256" key="3">
    <source>
        <dbReference type="ARBA" id="ARBA00022448"/>
    </source>
</evidence>
<evidence type="ECO:0000256" key="14">
    <source>
        <dbReference type="PIRSR" id="PIRSR037090-50"/>
    </source>
</evidence>
<accession>A0AAN7FEZ5</accession>
<dbReference type="FunFam" id="1.10.287.70:FF:000037">
    <property type="entry name" value="Glutamate receptor"/>
    <property type="match status" value="1"/>
</dbReference>
<dbReference type="SUPFAM" id="SSF53822">
    <property type="entry name" value="Periplasmic binding protein-like I"/>
    <property type="match status" value="1"/>
</dbReference>
<feature type="compositionally biased region" description="Polar residues" evidence="15">
    <location>
        <begin position="884"/>
        <end position="899"/>
    </location>
</feature>
<dbReference type="InterPro" id="IPR015683">
    <property type="entry name" value="Ionotropic_Glu_rcpt"/>
</dbReference>
<feature type="transmembrane region" description="Helical" evidence="16">
    <location>
        <begin position="620"/>
        <end position="638"/>
    </location>
</feature>
<dbReference type="FunFam" id="3.40.190.10:FF:000054">
    <property type="entry name" value="Glutamate receptor"/>
    <property type="match status" value="1"/>
</dbReference>
<feature type="disulfide bond" evidence="14">
    <location>
        <begin position="723"/>
        <end position="780"/>
    </location>
</feature>
<reference evidence="18 19" key="1">
    <citation type="journal article" date="2023" name="G3 (Bethesda)">
        <title>A haplotype-resolved chromosome-scale genome for Quercus rubra L. provides insights into the genetics of adaptive traits for red oak species.</title>
        <authorList>
            <person name="Kapoor B."/>
            <person name="Jenkins J."/>
            <person name="Schmutz J."/>
            <person name="Zhebentyayeva T."/>
            <person name="Kuelheim C."/>
            <person name="Coggeshall M."/>
            <person name="Heim C."/>
            <person name="Lasky J.R."/>
            <person name="Leites L."/>
            <person name="Islam-Faridi N."/>
            <person name="Romero-Severson J."/>
            <person name="DeLeo V.L."/>
            <person name="Lucas S.M."/>
            <person name="Lazic D."/>
            <person name="Gailing O."/>
            <person name="Carlson J."/>
            <person name="Staton M."/>
        </authorList>
    </citation>
    <scope>NUCLEOTIDE SEQUENCE [LARGE SCALE GENOMIC DNA]</scope>
    <source>
        <strain evidence="18">Pseudo-F2</strain>
    </source>
</reference>
<feature type="region of interest" description="Disordered" evidence="15">
    <location>
        <begin position="866"/>
        <end position="906"/>
    </location>
</feature>
<name>A0AAN7FEZ5_QUERU</name>
<keyword evidence="4 16" id="KW-0812">Transmembrane</keyword>
<keyword evidence="10" id="KW-0325">Glycoprotein</keyword>
<dbReference type="InterPro" id="IPR019594">
    <property type="entry name" value="Glu/Gly-bd"/>
</dbReference>
<evidence type="ECO:0000256" key="4">
    <source>
        <dbReference type="ARBA" id="ARBA00022692"/>
    </source>
</evidence>
<dbReference type="FunFam" id="3.40.50.2300:FF:000188">
    <property type="entry name" value="Glutamate receptor"/>
    <property type="match status" value="1"/>
</dbReference>
<keyword evidence="8 13" id="KW-0472">Membrane</keyword>
<evidence type="ECO:0000256" key="12">
    <source>
        <dbReference type="ARBA" id="ARBA00023303"/>
    </source>
</evidence>
<feature type="compositionally biased region" description="Basic and acidic residues" evidence="15">
    <location>
        <begin position="872"/>
        <end position="882"/>
    </location>
</feature>
<feature type="domain" description="Ionotropic glutamate receptor C-terminal" evidence="17">
    <location>
        <begin position="441"/>
        <end position="776"/>
    </location>
</feature>
<protein>
    <recommendedName>
        <fullName evidence="13">Glutamate receptor</fullName>
    </recommendedName>
</protein>
<dbReference type="InterPro" id="IPR001320">
    <property type="entry name" value="Iontro_rcpt_C"/>
</dbReference>
<comment type="similarity">
    <text evidence="2 13">Belongs to the glutamate-gated ion channel (TC 1.A.10.1) family.</text>
</comment>
<evidence type="ECO:0000256" key="5">
    <source>
        <dbReference type="ARBA" id="ARBA00022729"/>
    </source>
</evidence>
<dbReference type="EMBL" id="JAXUIC010000005">
    <property type="protein sequence ID" value="KAK4589769.1"/>
    <property type="molecule type" value="Genomic_DNA"/>
</dbReference>
<dbReference type="CDD" id="cd13686">
    <property type="entry name" value="GluR_Plant"/>
    <property type="match status" value="1"/>
</dbReference>
<dbReference type="PIRSF" id="PIRSF037090">
    <property type="entry name" value="Iontro_Glu-like_rcpt_pln"/>
    <property type="match status" value="1"/>
</dbReference>
<dbReference type="Gene3D" id="3.40.50.2300">
    <property type="match status" value="2"/>
</dbReference>
<evidence type="ECO:0000256" key="10">
    <source>
        <dbReference type="ARBA" id="ARBA00023180"/>
    </source>
</evidence>
<dbReference type="InterPro" id="IPR044440">
    <property type="entry name" value="GABAb_receptor_plant_PBP1"/>
</dbReference>
<evidence type="ECO:0000256" key="6">
    <source>
        <dbReference type="ARBA" id="ARBA00022989"/>
    </source>
</evidence>
<evidence type="ECO:0000256" key="16">
    <source>
        <dbReference type="SAM" id="Phobius"/>
    </source>
</evidence>
<dbReference type="Pfam" id="PF10613">
    <property type="entry name" value="Lig_chan-Glu_bd"/>
    <property type="match status" value="1"/>
</dbReference>
<dbReference type="SUPFAM" id="SSF53850">
    <property type="entry name" value="Periplasmic binding protein-like II"/>
    <property type="match status" value="1"/>
</dbReference>
<dbReference type="Gene3D" id="1.10.287.70">
    <property type="match status" value="1"/>
</dbReference>
<comment type="subcellular location">
    <subcellularLocation>
        <location evidence="1">Membrane</location>
        <topology evidence="1">Multi-pass membrane protein</topology>
    </subcellularLocation>
</comment>
<keyword evidence="11 13" id="KW-1071">Ligand-gated ion channel</keyword>
<keyword evidence="19" id="KW-1185">Reference proteome</keyword>
<feature type="transmembrane region" description="Helical" evidence="16">
    <location>
        <begin position="799"/>
        <end position="821"/>
    </location>
</feature>